<evidence type="ECO:0000313" key="18">
    <source>
        <dbReference type="Proteomes" id="UP001610335"/>
    </source>
</evidence>
<keyword evidence="10 12" id="KW-0326">Glycosidase</keyword>
<dbReference type="InterPro" id="IPR031631">
    <property type="entry name" value="Glyco_hydro_63N"/>
</dbReference>
<protein>
    <recommendedName>
        <fullName evidence="11 12">Mannosyl-oligosaccharide glucosidase</fullName>
        <ecNumber evidence="11 12">3.2.1.106</ecNumber>
    </recommendedName>
    <alternativeName>
        <fullName evidence="13">Glucosidase I</fullName>
    </alternativeName>
</protein>
<dbReference type="Proteomes" id="UP001610335">
    <property type="component" value="Unassembled WGS sequence"/>
</dbReference>
<name>A0ABR4IK99_9EURO</name>
<evidence type="ECO:0000256" key="1">
    <source>
        <dbReference type="ARBA" id="ARBA00004648"/>
    </source>
</evidence>
<feature type="signal peptide" evidence="14">
    <location>
        <begin position="1"/>
        <end position="21"/>
    </location>
</feature>
<keyword evidence="14" id="KW-0732">Signal</keyword>
<keyword evidence="18" id="KW-1185">Reference proteome</keyword>
<comment type="similarity">
    <text evidence="2 12">Belongs to the glycosyl hydrolase 63 family.</text>
</comment>
<evidence type="ECO:0000256" key="7">
    <source>
        <dbReference type="ARBA" id="ARBA00022989"/>
    </source>
</evidence>
<sequence length="819" mass="92107">MHLTIASLVSTSLFYAVAVLASQVSDDVSVLADDAAKASNQSLLWGPYKPNLYFGVRPRIPNSLSAGLMWAKVDNYATAQENFRHTCEQNEGMAGYGWDEYDVRKGGRETIYDAGNSLDLTIDFIKVPGGKHGGSWAARVKGVPRDDAPPDQPTTVVFYAGLEGLGTLGVSTDNNDPRGFETDVKLSGYTAELGDFSIDVTAGAKSNEHPEHDHPSYEDKPLDRTLVASLAVQPEHVWQTKMLLFSQMKKAVDETIGKYGTDNPPPPAQVYTVNNLPGEGNVQLVQKVFTGAFEFDILFSSGSSPQPLTAEVLTHEIESASVSFSERFRKMLPPQSPFNSAEYLQFSKSMLSNLIGGIGFFHGTDIVDRSAAPEYDEENEGFWEETEEARARAQPVMEGPKDLFTSVPSRPFFPRGFLWDEGFHLIPVLDWDPDLALEIVKSWFSLMDEDGWIAREQILGTEARSKVPPEFTVQYPHYANPPTLFMVLEAFIDKLDVNGNNAANKYVDDIQGLRSVYVTQPELGAAFIRSIYPLLKKHYFWYRATQNGDIKSYDREAFSTKEAYRWRGRSVQHILTSGLDDYPRPQPPHPGELHVDLISWMGMMTRALRRIANTLGETEDAEMFKTYETAIERNIDDLHWDADAKTYCDSTIDDYEESVHVCHKGYVSIAPFFTGMVGPDSPRLKAILDLIEDPEELWSDYGIRSLSKQDEFYGTAENYWRSPVWINMNYLVLKSLYDIANVPGPQQTRAGVTYSNLRKNLVENVFREWKKTGYAWEQYNPETGKGQRTQHFTGWTSLVVKMMSMPDLPASGKKGHDEL</sequence>
<organism evidence="17 18">
    <name type="scientific">Aspergillus cavernicola</name>
    <dbReference type="NCBI Taxonomy" id="176166"/>
    <lineage>
        <taxon>Eukaryota</taxon>
        <taxon>Fungi</taxon>
        <taxon>Dikarya</taxon>
        <taxon>Ascomycota</taxon>
        <taxon>Pezizomycotina</taxon>
        <taxon>Eurotiomycetes</taxon>
        <taxon>Eurotiomycetidae</taxon>
        <taxon>Eurotiales</taxon>
        <taxon>Aspergillaceae</taxon>
        <taxon>Aspergillus</taxon>
        <taxon>Aspergillus subgen. Nidulantes</taxon>
    </lineage>
</organism>
<dbReference type="EC" id="3.2.1.106" evidence="11 12"/>
<evidence type="ECO:0000256" key="10">
    <source>
        <dbReference type="ARBA" id="ARBA00023295"/>
    </source>
</evidence>
<evidence type="ECO:0000256" key="4">
    <source>
        <dbReference type="ARBA" id="ARBA00022801"/>
    </source>
</evidence>
<comment type="function">
    <text evidence="12">Cleaves the distal alpha 1,2-linked glucose residue from the Glc(3)Man(9)GlcNAc(2) oligosaccharide precursor.</text>
</comment>
<evidence type="ECO:0000259" key="16">
    <source>
        <dbReference type="Pfam" id="PF16923"/>
    </source>
</evidence>
<feature type="chain" id="PRO_5046499724" description="Mannosyl-oligosaccharide glucosidase" evidence="14">
    <location>
        <begin position="22"/>
        <end position="819"/>
    </location>
</feature>
<dbReference type="EMBL" id="JBFXLS010000021">
    <property type="protein sequence ID" value="KAL2828196.1"/>
    <property type="molecule type" value="Genomic_DNA"/>
</dbReference>
<keyword evidence="4 12" id="KW-0378">Hydrolase</keyword>
<accession>A0ABR4IK99</accession>
<dbReference type="InterPro" id="IPR012341">
    <property type="entry name" value="6hp_glycosidase-like_sf"/>
</dbReference>
<evidence type="ECO:0000256" key="12">
    <source>
        <dbReference type="RuleBase" id="RU368089"/>
    </source>
</evidence>
<dbReference type="Gene3D" id="2.70.98.110">
    <property type="entry name" value="Glycosyl hydrolase family 63, N-terminal domain"/>
    <property type="match status" value="1"/>
</dbReference>
<keyword evidence="5 12" id="KW-0256">Endoplasmic reticulum</keyword>
<evidence type="ECO:0000256" key="8">
    <source>
        <dbReference type="ARBA" id="ARBA00023136"/>
    </source>
</evidence>
<dbReference type="Pfam" id="PF16923">
    <property type="entry name" value="Glyco_hydro_63N"/>
    <property type="match status" value="1"/>
</dbReference>
<evidence type="ECO:0000256" key="2">
    <source>
        <dbReference type="ARBA" id="ARBA00010833"/>
    </source>
</evidence>
<evidence type="ECO:0000256" key="14">
    <source>
        <dbReference type="SAM" id="SignalP"/>
    </source>
</evidence>
<reference evidence="17 18" key="1">
    <citation type="submission" date="2024-07" db="EMBL/GenBank/DDBJ databases">
        <title>Section-level genome sequencing and comparative genomics of Aspergillus sections Usti and Cavernicolus.</title>
        <authorList>
            <consortium name="Lawrence Berkeley National Laboratory"/>
            <person name="Nybo J.L."/>
            <person name="Vesth T.C."/>
            <person name="Theobald S."/>
            <person name="Frisvad J.C."/>
            <person name="Larsen T.O."/>
            <person name="Kjaerboelling I."/>
            <person name="Rothschild-Mancinelli K."/>
            <person name="Lyhne E.K."/>
            <person name="Kogle M.E."/>
            <person name="Barry K."/>
            <person name="Clum A."/>
            <person name="Na H."/>
            <person name="Ledsgaard L."/>
            <person name="Lin J."/>
            <person name="Lipzen A."/>
            <person name="Kuo A."/>
            <person name="Riley R."/>
            <person name="Mondo S."/>
            <person name="LaButti K."/>
            <person name="Haridas S."/>
            <person name="Pangalinan J."/>
            <person name="Salamov A.A."/>
            <person name="Simmons B.A."/>
            <person name="Magnuson J.K."/>
            <person name="Chen J."/>
            <person name="Drula E."/>
            <person name="Henrissat B."/>
            <person name="Wiebenga A."/>
            <person name="Lubbers R.J."/>
            <person name="Gomes A.C."/>
            <person name="Makela M.R."/>
            <person name="Stajich J."/>
            <person name="Grigoriev I.V."/>
            <person name="Mortensen U.H."/>
            <person name="De vries R.P."/>
            <person name="Baker S.E."/>
            <person name="Andersen M.R."/>
        </authorList>
    </citation>
    <scope>NUCLEOTIDE SEQUENCE [LARGE SCALE GENOMIC DNA]</scope>
    <source>
        <strain evidence="17 18">CBS 600.67</strain>
    </source>
</reference>
<proteinExistence type="inferred from homology"/>
<keyword evidence="7" id="KW-1133">Transmembrane helix</keyword>
<dbReference type="GO" id="GO:0016787">
    <property type="term" value="F:hydrolase activity"/>
    <property type="evidence" value="ECO:0007669"/>
    <property type="project" value="UniProtKB-KW"/>
</dbReference>
<dbReference type="InterPro" id="IPR008928">
    <property type="entry name" value="6-hairpin_glycosidase_sf"/>
</dbReference>
<comment type="caution">
    <text evidence="17">The sequence shown here is derived from an EMBL/GenBank/DDBJ whole genome shotgun (WGS) entry which is preliminary data.</text>
</comment>
<evidence type="ECO:0000313" key="17">
    <source>
        <dbReference type="EMBL" id="KAL2828196.1"/>
    </source>
</evidence>
<evidence type="ECO:0000256" key="11">
    <source>
        <dbReference type="ARBA" id="ARBA00038888"/>
    </source>
</evidence>
<comment type="catalytic activity">
    <reaction evidence="12">
        <text>N(4)-(alpha-D-Glc-(1-&gt;2)-alpha-D-Glc-(1-&gt;3)-alpha-D-Glc-(1-&gt;3)-alpha-D-Man-(1-&gt;2)-alpha-D-Man-(1-&gt;2)-alpha-D-Man-(1-&gt;3)-[alpha-D-Man-(1-&gt;2)-alpha-D-Man-(1-&gt;3)-[alpha-D-Man-(1-&gt;2)-alpha-D-Man-(1-&gt;6)]-alpha-D-Man-(1-&gt;6)]-beta-D-Man-(1-&gt;4)-beta-D-GlcNAc-(1-&gt;4)-beta-D-GlcNAc)-L-asparaginyl-[protein] + H2O = N(4)-(alpha-D-Glc-(1-&gt;3)-alpha-D-Glc-(1-&gt;3)-alpha-D-Man-(1-&gt;2)-alpha-D-Man-(1-&gt;2)-alpha-D-Man-(1-&gt;3)-[alpha-D-Man-(1-&gt;2)-alpha-D-Man-(1-&gt;3)-[alpha-D-Man-(1-&gt;2)-alpha-D-Man-(1-&gt;6)]-alpha-D-Man-(1-&gt;6)]-beta-D-Man-(1-&gt;4)-beta-D-GlcNAc-(1-&gt;4)-beta-D-GlcNAc)-L-asparaginyl-[protein] + beta-D-glucose</text>
        <dbReference type="Rhea" id="RHEA:55988"/>
        <dbReference type="Rhea" id="RHEA-COMP:12806"/>
        <dbReference type="Rhea" id="RHEA-COMP:14355"/>
        <dbReference type="ChEBI" id="CHEBI:15377"/>
        <dbReference type="ChEBI" id="CHEBI:15903"/>
        <dbReference type="ChEBI" id="CHEBI:59082"/>
        <dbReference type="ChEBI" id="CHEBI:132537"/>
        <dbReference type="EC" id="3.2.1.106"/>
    </reaction>
</comment>
<dbReference type="InterPro" id="IPR038518">
    <property type="entry name" value="Glyco_hydro_63N_sf"/>
</dbReference>
<dbReference type="Pfam" id="PF03200">
    <property type="entry name" value="Glyco_hydro_63"/>
    <property type="match status" value="1"/>
</dbReference>
<comment type="pathway">
    <text evidence="13">Glycan metabolism; N-glycan degradation.</text>
</comment>
<dbReference type="PANTHER" id="PTHR10412">
    <property type="entry name" value="MANNOSYL-OLIGOSACCHARIDE GLUCOSIDASE"/>
    <property type="match status" value="1"/>
</dbReference>
<dbReference type="Gene3D" id="1.50.10.10">
    <property type="match status" value="1"/>
</dbReference>
<keyword evidence="8" id="KW-0472">Membrane</keyword>
<dbReference type="InterPro" id="IPR004888">
    <property type="entry name" value="Glycoside_hydrolase_63"/>
</dbReference>
<evidence type="ECO:0000256" key="6">
    <source>
        <dbReference type="ARBA" id="ARBA00022968"/>
    </source>
</evidence>
<evidence type="ECO:0000256" key="5">
    <source>
        <dbReference type="ARBA" id="ARBA00022824"/>
    </source>
</evidence>
<evidence type="ECO:0000256" key="13">
    <source>
        <dbReference type="RuleBase" id="RU369107"/>
    </source>
</evidence>
<comment type="subcellular location">
    <subcellularLocation>
        <location evidence="1 12">Endoplasmic reticulum membrane</location>
        <topology evidence="1 12">Single-pass type II membrane protein</topology>
    </subcellularLocation>
</comment>
<gene>
    <name evidence="17" type="ORF">BDW59DRAFT_51396</name>
</gene>
<dbReference type="SUPFAM" id="SSF48208">
    <property type="entry name" value="Six-hairpin glycosidases"/>
    <property type="match status" value="1"/>
</dbReference>
<dbReference type="PANTHER" id="PTHR10412:SF11">
    <property type="entry name" value="MANNOSYL-OLIGOSACCHARIDE GLUCOSIDASE"/>
    <property type="match status" value="1"/>
</dbReference>
<evidence type="ECO:0000256" key="3">
    <source>
        <dbReference type="ARBA" id="ARBA00022692"/>
    </source>
</evidence>
<keyword evidence="9 13" id="KW-0325">Glycoprotein</keyword>
<feature type="domain" description="Glycosyl hydrolase family 63 N-terminal" evidence="16">
    <location>
        <begin position="42"/>
        <end position="271"/>
    </location>
</feature>
<keyword evidence="6" id="KW-0735">Signal-anchor</keyword>
<dbReference type="InterPro" id="IPR031335">
    <property type="entry name" value="Glyco_hydro_63_C"/>
</dbReference>
<evidence type="ECO:0000256" key="9">
    <source>
        <dbReference type="ARBA" id="ARBA00023180"/>
    </source>
</evidence>
<feature type="domain" description="Glycosyl hydrolase family 63 C-terminal" evidence="15">
    <location>
        <begin position="309"/>
        <end position="805"/>
    </location>
</feature>
<evidence type="ECO:0000259" key="15">
    <source>
        <dbReference type="Pfam" id="PF03200"/>
    </source>
</evidence>
<keyword evidence="3" id="KW-0812">Transmembrane</keyword>